<accession>A0A0D8BBH2</accession>
<protein>
    <submittedName>
        <fullName evidence="4">Transcriptional regulator, luxR family</fullName>
    </submittedName>
</protein>
<dbReference type="GO" id="GO:0006355">
    <property type="term" value="P:regulation of DNA-templated transcription"/>
    <property type="evidence" value="ECO:0007669"/>
    <property type="project" value="InterPro"/>
</dbReference>
<dbReference type="Proteomes" id="UP000032545">
    <property type="component" value="Unassembled WGS sequence"/>
</dbReference>
<dbReference type="Gene3D" id="1.10.10.10">
    <property type="entry name" value="Winged helix-like DNA-binding domain superfamily/Winged helix DNA-binding domain"/>
    <property type="match status" value="1"/>
</dbReference>
<dbReference type="EMBL" id="JYFN01000040">
    <property type="protein sequence ID" value="KJE21284.1"/>
    <property type="molecule type" value="Genomic_DNA"/>
</dbReference>
<dbReference type="Pfam" id="PF00196">
    <property type="entry name" value="GerE"/>
    <property type="match status" value="1"/>
</dbReference>
<dbReference type="SMART" id="SM00382">
    <property type="entry name" value="AAA"/>
    <property type="match status" value="1"/>
</dbReference>
<evidence type="ECO:0000259" key="3">
    <source>
        <dbReference type="PROSITE" id="PS50043"/>
    </source>
</evidence>
<dbReference type="PATRIC" id="fig|1502723.3.peg.4163"/>
<dbReference type="PRINTS" id="PR00038">
    <property type="entry name" value="HTHLUXR"/>
</dbReference>
<sequence>MLDQEHADWGTTCTDRVSSWATLTERESELTRLEYLFCGDDTHEGRIGIIEGPSGSGKSELAATITRQAFVHGFRVLRAAGTRRERTFPFGILSQLVPADEEAPYTQLNEAISTAVLLGMSGDGGDQNIRWDLLHAWCSLIVELSRSTPIFIVVDDAHHADTHSLAILVHLLKRSRTTRVSVLLALTSGAVPADPLSLSELRRHRNCRVIRLALLSEPGVAQVLAERLDAQTATLLAADYHAATGGNPLLVNALIDDRLTAVPDPKSTLRLVIGDAFQHAVLSTVERIDGVMPSLVKAVGVLGDSATPRLLAALLGLDQAHVTKLMHMLCASGILCAEGRFRHPGTREVVIANPSQIENETLSYRAAQLRYTDNAPAGIVARHTELPLSDAEWRVAVLAAQGHTNRQISSDLFITVSTVEQHLTQIYRKLHVVGRKELPLVLRSTVGQGA</sequence>
<dbReference type="PANTHER" id="PTHR16305">
    <property type="entry name" value="TESTICULAR SOLUBLE ADENYLYL CYCLASE"/>
    <property type="match status" value="1"/>
</dbReference>
<dbReference type="Pfam" id="PF13191">
    <property type="entry name" value="AAA_16"/>
    <property type="match status" value="1"/>
</dbReference>
<evidence type="ECO:0000313" key="4">
    <source>
        <dbReference type="EMBL" id="KJE21284.1"/>
    </source>
</evidence>
<dbReference type="GO" id="GO:0003677">
    <property type="term" value="F:DNA binding"/>
    <property type="evidence" value="ECO:0007669"/>
    <property type="project" value="InterPro"/>
</dbReference>
<dbReference type="InterPro" id="IPR000792">
    <property type="entry name" value="Tscrpt_reg_LuxR_C"/>
</dbReference>
<organism evidence="4 5">
    <name type="scientific">Frankia torreyi</name>
    <dbReference type="NCBI Taxonomy" id="1856"/>
    <lineage>
        <taxon>Bacteria</taxon>
        <taxon>Bacillati</taxon>
        <taxon>Actinomycetota</taxon>
        <taxon>Actinomycetes</taxon>
        <taxon>Frankiales</taxon>
        <taxon>Frankiaceae</taxon>
        <taxon>Frankia</taxon>
    </lineage>
</organism>
<dbReference type="AlphaFoldDB" id="A0A0D8BBH2"/>
<dbReference type="SUPFAM" id="SSF52540">
    <property type="entry name" value="P-loop containing nucleoside triphosphate hydrolases"/>
    <property type="match status" value="1"/>
</dbReference>
<dbReference type="SMART" id="SM00421">
    <property type="entry name" value="HTH_LUXR"/>
    <property type="match status" value="1"/>
</dbReference>
<dbReference type="SUPFAM" id="SSF46894">
    <property type="entry name" value="C-terminal effector domain of the bipartite response regulators"/>
    <property type="match status" value="1"/>
</dbReference>
<dbReference type="OrthoDB" id="3178131at2"/>
<keyword evidence="1" id="KW-0547">Nucleotide-binding</keyword>
<keyword evidence="5" id="KW-1185">Reference proteome</keyword>
<reference evidence="5" key="1">
    <citation type="submission" date="2015-02" db="EMBL/GenBank/DDBJ databases">
        <title>Draft Genome of Frankia sp. CpI1-S.</title>
        <authorList>
            <person name="Oshone R.T."/>
            <person name="Ngom M."/>
            <person name="Ghodhbane-Gtari F."/>
            <person name="Gtari M."/>
            <person name="Morris K."/>
            <person name="Thomas K."/>
            <person name="Sen A."/>
            <person name="Tisa L.S."/>
        </authorList>
    </citation>
    <scope>NUCLEOTIDE SEQUENCE [LARGE SCALE GENOMIC DNA]</scope>
    <source>
        <strain evidence="5">CpI1-S</strain>
    </source>
</reference>
<dbReference type="InterPro" id="IPR041664">
    <property type="entry name" value="AAA_16"/>
</dbReference>
<dbReference type="GO" id="GO:0005524">
    <property type="term" value="F:ATP binding"/>
    <property type="evidence" value="ECO:0007669"/>
    <property type="project" value="UniProtKB-KW"/>
</dbReference>
<dbReference type="InterPro" id="IPR036388">
    <property type="entry name" value="WH-like_DNA-bd_sf"/>
</dbReference>
<feature type="domain" description="HTH luxR-type" evidence="3">
    <location>
        <begin position="381"/>
        <end position="446"/>
    </location>
</feature>
<reference evidence="4 5" key="2">
    <citation type="journal article" date="2016" name="Genome Announc.">
        <title>Permanent Draft Genome Sequences for Two Variants of Frankia sp. Strain CpI1, the First Frankia Strain Isolated from Root Nodules of Comptonia peregrina.</title>
        <authorList>
            <person name="Oshone R."/>
            <person name="Hurst S.G.IV."/>
            <person name="Abebe-Akele F."/>
            <person name="Simpson S."/>
            <person name="Morris K."/>
            <person name="Thomas W.K."/>
            <person name="Tisa L.S."/>
        </authorList>
    </citation>
    <scope>NUCLEOTIDE SEQUENCE [LARGE SCALE GENOMIC DNA]</scope>
    <source>
        <strain evidence="5">CpI1-S</strain>
    </source>
</reference>
<keyword evidence="2" id="KW-0067">ATP-binding</keyword>
<dbReference type="GO" id="GO:0004016">
    <property type="term" value="F:adenylate cyclase activity"/>
    <property type="evidence" value="ECO:0007669"/>
    <property type="project" value="TreeGrafter"/>
</dbReference>
<dbReference type="InterPro" id="IPR027417">
    <property type="entry name" value="P-loop_NTPase"/>
</dbReference>
<proteinExistence type="predicted"/>
<comment type="caution">
    <text evidence="4">The sequence shown here is derived from an EMBL/GenBank/DDBJ whole genome shotgun (WGS) entry which is preliminary data.</text>
</comment>
<dbReference type="PROSITE" id="PS50043">
    <property type="entry name" value="HTH_LUXR_2"/>
    <property type="match status" value="1"/>
</dbReference>
<name>A0A0D8BBH2_9ACTN</name>
<dbReference type="CDD" id="cd06170">
    <property type="entry name" value="LuxR_C_like"/>
    <property type="match status" value="1"/>
</dbReference>
<dbReference type="InterPro" id="IPR016032">
    <property type="entry name" value="Sig_transdc_resp-reg_C-effctor"/>
</dbReference>
<dbReference type="GO" id="GO:0005737">
    <property type="term" value="C:cytoplasm"/>
    <property type="evidence" value="ECO:0007669"/>
    <property type="project" value="TreeGrafter"/>
</dbReference>
<evidence type="ECO:0000256" key="2">
    <source>
        <dbReference type="ARBA" id="ARBA00022840"/>
    </source>
</evidence>
<dbReference type="Gene3D" id="3.40.50.300">
    <property type="entry name" value="P-loop containing nucleotide triphosphate hydrolases"/>
    <property type="match status" value="1"/>
</dbReference>
<dbReference type="InterPro" id="IPR003593">
    <property type="entry name" value="AAA+_ATPase"/>
</dbReference>
<gene>
    <name evidence="4" type="ORF">FF36_04432</name>
</gene>
<evidence type="ECO:0000313" key="5">
    <source>
        <dbReference type="Proteomes" id="UP000032545"/>
    </source>
</evidence>
<dbReference type="PANTHER" id="PTHR16305:SF28">
    <property type="entry name" value="GUANYLATE CYCLASE DOMAIN-CONTAINING PROTEIN"/>
    <property type="match status" value="1"/>
</dbReference>
<evidence type="ECO:0000256" key="1">
    <source>
        <dbReference type="ARBA" id="ARBA00022741"/>
    </source>
</evidence>